<reference evidence="2" key="1">
    <citation type="journal article" date="2020" name="bioRxiv">
        <title>Historical genomics reveals the evolutionary mechanisms behind multiple outbreaks of the host-specific coffee wilt pathogen Fusarium xylarioides.</title>
        <authorList>
            <person name="Peck D."/>
            <person name="Nowell R.W."/>
            <person name="Flood J."/>
            <person name="Ryan M.J."/>
            <person name="Barraclough T.G."/>
        </authorList>
    </citation>
    <scope>NUCLEOTIDE SEQUENCE</scope>
    <source>
        <strain evidence="2">IMI 127659i</strain>
    </source>
</reference>
<keyword evidence="3" id="KW-1185">Reference proteome</keyword>
<feature type="compositionally biased region" description="Basic and acidic residues" evidence="1">
    <location>
        <begin position="50"/>
        <end position="75"/>
    </location>
</feature>
<dbReference type="EMBL" id="JADFTT010000132">
    <property type="protein sequence ID" value="KAG5767073.1"/>
    <property type="molecule type" value="Genomic_DNA"/>
</dbReference>
<comment type="caution">
    <text evidence="2">The sequence shown here is derived from an EMBL/GenBank/DDBJ whole genome shotgun (WGS) entry which is preliminary data.</text>
</comment>
<dbReference type="OrthoDB" id="10457352at2759"/>
<feature type="compositionally biased region" description="Polar residues" evidence="1">
    <location>
        <begin position="36"/>
        <end position="46"/>
    </location>
</feature>
<name>A0A9P7LAX0_9HYPO</name>
<feature type="region of interest" description="Disordered" evidence="1">
    <location>
        <begin position="36"/>
        <end position="106"/>
    </location>
</feature>
<protein>
    <submittedName>
        <fullName evidence="2">Uncharacterized protein</fullName>
    </submittedName>
</protein>
<dbReference type="AlphaFoldDB" id="A0A9P7LAX0"/>
<evidence type="ECO:0000313" key="3">
    <source>
        <dbReference type="Proteomes" id="UP000750502"/>
    </source>
</evidence>
<proteinExistence type="predicted"/>
<reference evidence="2" key="2">
    <citation type="submission" date="2020-10" db="EMBL/GenBank/DDBJ databases">
        <authorList>
            <person name="Peck L.D."/>
            <person name="Nowell R.W."/>
            <person name="Flood J."/>
            <person name="Ryan M.J."/>
            <person name="Barraclough T.G."/>
        </authorList>
    </citation>
    <scope>NUCLEOTIDE SEQUENCE</scope>
    <source>
        <strain evidence="2">IMI 127659i</strain>
    </source>
</reference>
<evidence type="ECO:0000256" key="1">
    <source>
        <dbReference type="SAM" id="MobiDB-lite"/>
    </source>
</evidence>
<dbReference type="Proteomes" id="UP000750502">
    <property type="component" value="Unassembled WGS sequence"/>
</dbReference>
<organism evidence="2 3">
    <name type="scientific">Fusarium xylarioides</name>
    <dbReference type="NCBI Taxonomy" id="221167"/>
    <lineage>
        <taxon>Eukaryota</taxon>
        <taxon>Fungi</taxon>
        <taxon>Dikarya</taxon>
        <taxon>Ascomycota</taxon>
        <taxon>Pezizomycotina</taxon>
        <taxon>Sordariomycetes</taxon>
        <taxon>Hypocreomycetidae</taxon>
        <taxon>Hypocreales</taxon>
        <taxon>Nectriaceae</taxon>
        <taxon>Fusarium</taxon>
        <taxon>Fusarium fujikuroi species complex</taxon>
    </lineage>
</organism>
<evidence type="ECO:0000313" key="2">
    <source>
        <dbReference type="EMBL" id="KAG5767073.1"/>
    </source>
</evidence>
<gene>
    <name evidence="2" type="ORF">H9Q72_004856</name>
</gene>
<sequence>MYISLVQARRVYSSYIRFRVVGILSRFIISPPITTNSPSERGSVVSTPRELPEIKSRTNDGPEFGRDLSRVRDKSSSNLASTLRDCRPTIAAPTPHPRNSEARQDYWDGRIPNVTRDVIVQIVDQLPHSIRYLQ</sequence>
<accession>A0A9P7LAX0</accession>